<comment type="caution">
    <text evidence="1">The sequence shown here is derived from an EMBL/GenBank/DDBJ whole genome shotgun (WGS) entry which is preliminary data.</text>
</comment>
<protein>
    <recommendedName>
        <fullName evidence="2">Transposase family protein</fullName>
    </recommendedName>
</protein>
<organism evidence="1">
    <name type="scientific">Synechococcus sp. SB0676_bin_10</name>
    <dbReference type="NCBI Taxonomy" id="2604869"/>
    <lineage>
        <taxon>Bacteria</taxon>
        <taxon>Bacillati</taxon>
        <taxon>Cyanobacteriota</taxon>
        <taxon>Cyanophyceae</taxon>
        <taxon>Synechococcales</taxon>
        <taxon>Synechococcaceae</taxon>
        <taxon>Synechococcus</taxon>
    </lineage>
</organism>
<evidence type="ECO:0008006" key="2">
    <source>
        <dbReference type="Google" id="ProtNLM"/>
    </source>
</evidence>
<dbReference type="EMBL" id="VYDO01000171">
    <property type="protein sequence ID" value="MYG38386.1"/>
    <property type="molecule type" value="Genomic_DNA"/>
</dbReference>
<sequence length="101" mass="11371">MSSGTPHLLPSNRQCRRGGKLSLGETLLILVLFPISAYKDFKHCWHYGLRHEYRDCFGALPRYGRFVSLPPHLLLPCTCCSITAAARDRHLLCRGHQAGPL</sequence>
<gene>
    <name evidence="1" type="ORF">F4162_05225</name>
</gene>
<accession>A0A6B1F9H3</accession>
<dbReference type="AlphaFoldDB" id="A0A6B1F9H3"/>
<proteinExistence type="predicted"/>
<name>A0A6B1F9H3_9SYNE</name>
<evidence type="ECO:0000313" key="1">
    <source>
        <dbReference type="EMBL" id="MYG38386.1"/>
    </source>
</evidence>
<reference evidence="1" key="1">
    <citation type="submission" date="2019-09" db="EMBL/GenBank/DDBJ databases">
        <title>Characterisation of the sponge microbiome using genome-centric metagenomics.</title>
        <authorList>
            <person name="Engelberts J.P."/>
            <person name="Robbins S.J."/>
            <person name="De Goeij J.M."/>
            <person name="Aranda M."/>
            <person name="Bell S.C."/>
            <person name="Webster N.S."/>
        </authorList>
    </citation>
    <scope>NUCLEOTIDE SEQUENCE</scope>
    <source>
        <strain evidence="1">SB0676_bin_10</strain>
    </source>
</reference>